<keyword evidence="2" id="KW-1185">Reference proteome</keyword>
<reference evidence="1 2" key="1">
    <citation type="submission" date="2018-07" db="EMBL/GenBank/DDBJ databases">
        <title>Complete genome sequence of Flavobacterium arcticum type strain SM1502T.</title>
        <authorList>
            <person name="Li Y."/>
            <person name="Li D.-D."/>
        </authorList>
    </citation>
    <scope>NUCLEOTIDE SEQUENCE [LARGE SCALE GENOMIC DNA]</scope>
    <source>
        <strain evidence="1 2">SM1502</strain>
    </source>
</reference>
<organism evidence="1 2">
    <name type="scientific">Flavobacterium arcticum</name>
    <dbReference type="NCBI Taxonomy" id="1784713"/>
    <lineage>
        <taxon>Bacteria</taxon>
        <taxon>Pseudomonadati</taxon>
        <taxon>Bacteroidota</taxon>
        <taxon>Flavobacteriia</taxon>
        <taxon>Flavobacteriales</taxon>
        <taxon>Flavobacteriaceae</taxon>
        <taxon>Flavobacterium</taxon>
    </lineage>
</organism>
<dbReference type="KEGG" id="fat:DVK85_01290"/>
<dbReference type="RefSeq" id="WP_114676699.1">
    <property type="nucleotide sequence ID" value="NZ_CP031188.1"/>
</dbReference>
<dbReference type="AlphaFoldDB" id="A0A345H8M6"/>
<proteinExistence type="predicted"/>
<name>A0A345H8M6_9FLAO</name>
<protein>
    <submittedName>
        <fullName evidence="1">Uncharacterized protein</fullName>
    </submittedName>
</protein>
<evidence type="ECO:0000313" key="1">
    <source>
        <dbReference type="EMBL" id="AXG72936.1"/>
    </source>
</evidence>
<evidence type="ECO:0000313" key="2">
    <source>
        <dbReference type="Proteomes" id="UP000253951"/>
    </source>
</evidence>
<dbReference type="EMBL" id="CP031188">
    <property type="protein sequence ID" value="AXG72936.1"/>
    <property type="molecule type" value="Genomic_DNA"/>
</dbReference>
<gene>
    <name evidence="1" type="ORF">DVK85_01290</name>
</gene>
<dbReference type="Proteomes" id="UP000253951">
    <property type="component" value="Chromosome"/>
</dbReference>
<accession>A0A345H8M6</accession>
<sequence length="105" mass="12180">MILTAKNGKQYTVTNGSIENLEIQCDNKVFVFEDLSIGNYSSRKKEAVFYSYDIVEGERINKARHSVKDFNSEYLDFLKSNVWESLQNDLVTALLKKVEFTEIQE</sequence>